<dbReference type="Pfam" id="PF19573">
    <property type="entry name" value="DUF6089"/>
    <property type="match status" value="1"/>
</dbReference>
<reference evidence="3" key="1">
    <citation type="submission" date="2016-10" db="EMBL/GenBank/DDBJ databases">
        <authorList>
            <person name="Varghese N."/>
            <person name="Submissions S."/>
        </authorList>
    </citation>
    <scope>NUCLEOTIDE SEQUENCE [LARGE SCALE GENOMIC DNA]</scope>
    <source>
        <strain evidence="3">DSM 14807</strain>
    </source>
</reference>
<dbReference type="STRING" id="1393122.SAMN05660895_0396"/>
<dbReference type="InterPro" id="IPR045743">
    <property type="entry name" value="DUF6089"/>
</dbReference>
<organism evidence="2 3">
    <name type="scientific">Thermoflavifilum thermophilum</name>
    <dbReference type="NCBI Taxonomy" id="1393122"/>
    <lineage>
        <taxon>Bacteria</taxon>
        <taxon>Pseudomonadati</taxon>
        <taxon>Bacteroidota</taxon>
        <taxon>Chitinophagia</taxon>
        <taxon>Chitinophagales</taxon>
        <taxon>Chitinophagaceae</taxon>
        <taxon>Thermoflavifilum</taxon>
    </lineage>
</organism>
<feature type="domain" description="DUF6089" evidence="1">
    <location>
        <begin position="22"/>
        <end position="152"/>
    </location>
</feature>
<keyword evidence="3" id="KW-1185">Reference proteome</keyword>
<proteinExistence type="predicted"/>
<dbReference type="SUPFAM" id="SSF56925">
    <property type="entry name" value="OMPA-like"/>
    <property type="match status" value="1"/>
</dbReference>
<name>A0A1I7N237_9BACT</name>
<dbReference type="AlphaFoldDB" id="A0A1I7N237"/>
<accession>A0A1I7N237</accession>
<dbReference type="OrthoDB" id="654178at2"/>
<gene>
    <name evidence="2" type="ORF">SAMN05660895_0396</name>
</gene>
<protein>
    <recommendedName>
        <fullName evidence="1">DUF6089 domain-containing protein</fullName>
    </recommendedName>
</protein>
<evidence type="ECO:0000259" key="1">
    <source>
        <dbReference type="Pfam" id="PF19573"/>
    </source>
</evidence>
<dbReference type="InterPro" id="IPR011250">
    <property type="entry name" value="OMP/PagP_B-barrel"/>
</dbReference>
<sequence>MTFISRNLLLMFSGKFWQLSFFGICWCIIQHIPAFAQDRSIGILAGASNYTGDLQYRRYTFRESHPAIGIFYDQELGSHLAMRGMFSYATISGDDRYGKDSTTILRNLSFQSHILELQANIRYQLWDLHEKAFTPYVFVGLALFHFNPTALDTNGQRVALRPLSTEGEGLAAYPDRKPYSLIQPAIPFGGGLLWAISPRVRLGLEVGLRKTFTDYLDDVSKTYVDETTLQNAKGPLAVRMAFRTNRLPGHQSDPYPPDGTIRGSSRYKDWYYYSAITLSITLPRKFKNMRNMREEIGGSGIPCPPMK</sequence>
<dbReference type="Proteomes" id="UP000199537">
    <property type="component" value="Unassembled WGS sequence"/>
</dbReference>
<evidence type="ECO:0000313" key="2">
    <source>
        <dbReference type="EMBL" id="SFV28731.1"/>
    </source>
</evidence>
<dbReference type="EMBL" id="FPCJ01000001">
    <property type="protein sequence ID" value="SFV28731.1"/>
    <property type="molecule type" value="Genomic_DNA"/>
</dbReference>
<evidence type="ECO:0000313" key="3">
    <source>
        <dbReference type="Proteomes" id="UP000199537"/>
    </source>
</evidence>